<dbReference type="RefSeq" id="WP_101933420.1">
    <property type="nucleotide sequence ID" value="NZ_CP018622.1"/>
</dbReference>
<dbReference type="PANTHER" id="PTHR21525:SF9">
    <property type="entry name" value="CHANNEL_COLICIN DOMAIN-CONTAINING PROTEIN"/>
    <property type="match status" value="1"/>
</dbReference>
<dbReference type="InterPro" id="IPR023346">
    <property type="entry name" value="Lysozyme-like_dom_sf"/>
</dbReference>
<dbReference type="KEGG" id="vpn:A21D_02130"/>
<evidence type="ECO:0000259" key="2">
    <source>
        <dbReference type="Pfam" id="PF01464"/>
    </source>
</evidence>
<reference evidence="4" key="1">
    <citation type="submission" date="2016-11" db="EMBL/GenBank/DDBJ databases">
        <title>Complete genome sequence of Virgibacillus pantothenticus 21D, a halophilic bacterium isolated from the deep hypersaline anoxic basin Discovery in the Mediterranean Sea.</title>
        <authorList>
            <person name="Zeaiter Z."/>
            <person name="Booth J.M."/>
            <person name="Prosdocimi E.M."/>
            <person name="Mapelli F."/>
            <person name="Fusi M."/>
            <person name="Daffonchio D."/>
            <person name="Borin S."/>
            <person name="Crotti E."/>
        </authorList>
    </citation>
    <scope>NUCLEOTIDE SEQUENCE [LARGE SCALE GENOMIC DNA]</scope>
    <source>
        <strain evidence="4">21D</strain>
    </source>
</reference>
<name>A0A2K9J0H0_9BACI</name>
<evidence type="ECO:0000313" key="4">
    <source>
        <dbReference type="Proteomes" id="UP000234237"/>
    </source>
</evidence>
<dbReference type="SUPFAM" id="SSF53955">
    <property type="entry name" value="Lysozyme-like"/>
    <property type="match status" value="1"/>
</dbReference>
<dbReference type="CDD" id="cd13402">
    <property type="entry name" value="LT_TF-like"/>
    <property type="match status" value="1"/>
</dbReference>
<proteinExistence type="predicted"/>
<dbReference type="EMBL" id="CP018622">
    <property type="protein sequence ID" value="AUJ25194.1"/>
    <property type="molecule type" value="Genomic_DNA"/>
</dbReference>
<feature type="region of interest" description="Disordered" evidence="1">
    <location>
        <begin position="564"/>
        <end position="589"/>
    </location>
</feature>
<dbReference type="InterPro" id="IPR008258">
    <property type="entry name" value="Transglycosylase_SLT_dom_1"/>
</dbReference>
<evidence type="ECO:0000313" key="3">
    <source>
        <dbReference type="EMBL" id="AUJ25194.1"/>
    </source>
</evidence>
<dbReference type="Pfam" id="PF01464">
    <property type="entry name" value="SLT"/>
    <property type="match status" value="1"/>
</dbReference>
<protein>
    <submittedName>
        <fullName evidence="3">Transglycosylase SLT domain protein</fullName>
    </submittedName>
</protein>
<dbReference type="Gene3D" id="1.10.530.10">
    <property type="match status" value="1"/>
</dbReference>
<sequence length="1537" mass="167785">MAKLTARFDMQDKISKKLRALQGNLEGIEKYRRSLEKPMILKARDEATKKMKSITSYADKHMVKKRSITIEMADKFTKPAKGINRYLERRMPKSWAIAIEAKNKTKTVMENVKRYLNRHLAKPRYLLVEARDRATSVIHRISNYARRSLGKGYNYSVRAIDIASKTVGRIAAYTRTALPAYRNFTIRAIDRATNVIGSVKKALFSIPSMITVGITMLGGKQFLDSTLGAAARMELSQVQVTSLFGKNQKAAKEFFGFLNNAGANSMFSQEDFFGSGRAFVPLTKNLKELKYAVDITERLAASNPAEGMEGASFSIREALSGDIVSLAERFNLPKTMLKSIKNAPSLQKKLEAVDKVITDMGYSQEYLEKVNGTGYVRWQKLLDTTKLKFTEFGKEGLTAAKPLIENLNRIVEGKGFEQFGQFISDGITWSVKKANNSLEKLEKYFKNPDFKKLDFEGKVKFIMDDLGEWWDKTGRPWLADVSKDVGAAIFDGIVWGVKEGIKGIGSMWADAFKNPSLEGFAGAGIATVIAASIASLVLAPLMTGIKGVGKVAGGIWKTGKKVSGWFKKGKGPKPPSSSGRLKKAATSRKKPVYTQPWFEKGKKPELNRPNKKPSVFSKIPKGFGKGASNIARFGKKIPVLGAVLGGLSILTAPKGKKAEAAGGLGGGLGGAATGAAIGSVVPGVGTAIGGVLGGVAGSFGGEALGGWLGDNWDTIKTKAGEAAESVGSSFNKTKEKIASTLFSGDWWSEKWEGVKGWTAEKWTNANETWNTVKETISSTIFNGEWWSEKWNGVKETATSTIFSAGWWAEQGGKVYGFLESTIFSGEWWSQKWQEVKELTAGTMFSSEWWKEKWELVKTWTAEKWDSAVSIWNSVKNKFSETVFSSDWWHSKWESVKGWTQTKWDSAQVVWSSVKTKMKDTIFSGDWWLGKWEDVKGWTQEKWDSAQSVWDSVKTSLGDTLFDGEWWKGKWGQVKDWAQEKLSGVGSWVSGLVEDVKERFSSGREKGNKAAKKYANGGYINKPHIGLVGEAGPEMIIPLSANRRGRAMDLYNQTGKMLGVRPYANGGQVGGSVKPVNPKKLHASVNVGAVSVQGIDKEAKLYGESFTNAVARGINGNVVPISTWKKNNIETPMQGVIKQAVDYGANTVTSFSAGQNATPTNTTAYLNRQVKTPFKVIEGGAPQWGSGTVAGFRSGQNATHTGTKPYLFTNVHTPFNETKAKGSSWGSGTASEFISGLRSKGDQVREASKYLAKQVEKTFKQELGIHSPSRVMAQLGKFASLGIVKGLGDVDIKEFAEKQAGSLASAFAGMGSIGGNISEWIQAAMTITGVPSSWLGPLSVIAQKESGGNPKAQNNWDINAKRGIPSKGLMQTIGPTFNAFKGKGLNDIFNPVHNAVAAINYIKSRYGNVFNVPGIKSMASGGAYRGYWKGTKGPLRSAETAWVGERGPELVNLPRGSEVLSHRESKRVASNQVSAAIGTGSKSSKSAGRIRDIIIQITGDNHFNGDSDMNKLTNKVKRVIEELLDEEYNEGGELVVYD</sequence>
<gene>
    <name evidence="3" type="ORF">A21D_02130</name>
</gene>
<accession>A0A2K9J0H0</accession>
<evidence type="ECO:0000256" key="1">
    <source>
        <dbReference type="SAM" id="MobiDB-lite"/>
    </source>
</evidence>
<feature type="domain" description="Transglycosylase SLT" evidence="2">
    <location>
        <begin position="1337"/>
        <end position="1410"/>
    </location>
</feature>
<dbReference type="Proteomes" id="UP000234237">
    <property type="component" value="Chromosome"/>
</dbReference>
<organism evidence="3 4">
    <name type="scientific">Virgibacillus dokdonensis</name>
    <dbReference type="NCBI Taxonomy" id="302167"/>
    <lineage>
        <taxon>Bacteria</taxon>
        <taxon>Bacillati</taxon>
        <taxon>Bacillota</taxon>
        <taxon>Bacilli</taxon>
        <taxon>Bacillales</taxon>
        <taxon>Bacillaceae</taxon>
        <taxon>Virgibacillus</taxon>
    </lineage>
</organism>
<feature type="compositionally biased region" description="Basic residues" evidence="1">
    <location>
        <begin position="580"/>
        <end position="589"/>
    </location>
</feature>
<dbReference type="PANTHER" id="PTHR21525">
    <property type="entry name" value="MOTILE SPERM PROTEIN"/>
    <property type="match status" value="1"/>
</dbReference>